<dbReference type="CDD" id="cd06193">
    <property type="entry name" value="siderophore_interacting"/>
    <property type="match status" value="1"/>
</dbReference>
<dbReference type="Gene3D" id="2.40.30.10">
    <property type="entry name" value="Translation factors"/>
    <property type="match status" value="1"/>
</dbReference>
<feature type="domain" description="FAD-binding FR-type" evidence="1">
    <location>
        <begin position="20"/>
        <end position="155"/>
    </location>
</feature>
<dbReference type="PANTHER" id="PTHR30157:SF0">
    <property type="entry name" value="NADPH-DEPENDENT FERRIC-CHELATE REDUCTASE"/>
    <property type="match status" value="1"/>
</dbReference>
<name>A0ABU6CC06_9ACTN</name>
<evidence type="ECO:0000313" key="3">
    <source>
        <dbReference type="Proteomes" id="UP001352223"/>
    </source>
</evidence>
<organism evidence="2 3">
    <name type="scientific">Streptomyces kunmingensis</name>
    <dbReference type="NCBI Taxonomy" id="68225"/>
    <lineage>
        <taxon>Bacteria</taxon>
        <taxon>Bacillati</taxon>
        <taxon>Actinomycetota</taxon>
        <taxon>Actinomycetes</taxon>
        <taxon>Kitasatosporales</taxon>
        <taxon>Streptomycetaceae</taxon>
        <taxon>Streptomyces</taxon>
    </lineage>
</organism>
<dbReference type="InterPro" id="IPR017927">
    <property type="entry name" value="FAD-bd_FR_type"/>
</dbReference>
<dbReference type="Pfam" id="PF08021">
    <property type="entry name" value="FAD_binding_9"/>
    <property type="match status" value="1"/>
</dbReference>
<dbReference type="SUPFAM" id="SSF63380">
    <property type="entry name" value="Riboflavin synthase domain-like"/>
    <property type="match status" value="1"/>
</dbReference>
<dbReference type="Proteomes" id="UP001352223">
    <property type="component" value="Unassembled WGS sequence"/>
</dbReference>
<protein>
    <submittedName>
        <fullName evidence="2">Siderophore-interacting protein</fullName>
    </submittedName>
</protein>
<reference evidence="2 3" key="1">
    <citation type="submission" date="2022-10" db="EMBL/GenBank/DDBJ databases">
        <authorList>
            <person name="Xie J."/>
            <person name="Shen N."/>
        </authorList>
    </citation>
    <scope>NUCLEOTIDE SEQUENCE [LARGE SCALE GENOMIC DNA]</scope>
    <source>
        <strain evidence="2 3">DSM 41681</strain>
    </source>
</reference>
<dbReference type="InterPro" id="IPR039261">
    <property type="entry name" value="FNR_nucleotide-bd"/>
</dbReference>
<keyword evidence="3" id="KW-1185">Reference proteome</keyword>
<comment type="caution">
    <text evidence="2">The sequence shown here is derived from an EMBL/GenBank/DDBJ whole genome shotgun (WGS) entry which is preliminary data.</text>
</comment>
<dbReference type="PROSITE" id="PS51384">
    <property type="entry name" value="FAD_FR"/>
    <property type="match status" value="1"/>
</dbReference>
<evidence type="ECO:0000259" key="1">
    <source>
        <dbReference type="PROSITE" id="PS51384"/>
    </source>
</evidence>
<dbReference type="Pfam" id="PF04954">
    <property type="entry name" value="SIP"/>
    <property type="match status" value="1"/>
</dbReference>
<dbReference type="Gene3D" id="3.40.50.80">
    <property type="entry name" value="Nucleotide-binding domain of ferredoxin-NADP reductase (FNR) module"/>
    <property type="match status" value="1"/>
</dbReference>
<proteinExistence type="predicted"/>
<accession>A0ABU6CC06</accession>
<evidence type="ECO:0000313" key="2">
    <source>
        <dbReference type="EMBL" id="MEB3961415.1"/>
    </source>
</evidence>
<gene>
    <name evidence="2" type="ORF">OKJ48_14325</name>
</gene>
<dbReference type="InterPro" id="IPR013113">
    <property type="entry name" value="SIP_FAD-bd"/>
</dbReference>
<dbReference type="EMBL" id="JAOZYB010000092">
    <property type="protein sequence ID" value="MEB3961415.1"/>
    <property type="molecule type" value="Genomic_DNA"/>
</dbReference>
<dbReference type="InterPro" id="IPR039374">
    <property type="entry name" value="SIP_fam"/>
</dbReference>
<dbReference type="PANTHER" id="PTHR30157">
    <property type="entry name" value="FERRIC REDUCTASE, NADPH-DEPENDENT"/>
    <property type="match status" value="1"/>
</dbReference>
<dbReference type="RefSeq" id="WP_324768695.1">
    <property type="nucleotide sequence ID" value="NZ_BAAATS010000012.1"/>
</dbReference>
<sequence length="283" mass="30496">MTETAAPALATEPAPAPAPFGLFDLHVLRVGRVTPSMMRVVFGGPDLSRMATAGRDQRIKLFLPSPGERAPRLPDNSDGQWYATWQALDPATRGIMRTYTIRALDPAAGELTVDFAAHGDEGPASRWALRARPGDQVSVFAPVTADNLAFEFHPPADTDWILLAADPSALPAIANILAHLPHSVPVRAWIEIPSAEDRQDLDAGPDTDITWLTASGSTPEAIRGAALPEGTPYAFVIGESSTVKSVRRHLVTERGFDRKRVKFSGYWRQGTSEDGLQQSGEAA</sequence>
<dbReference type="InterPro" id="IPR007037">
    <property type="entry name" value="SIP_rossman_dom"/>
</dbReference>
<dbReference type="InterPro" id="IPR017938">
    <property type="entry name" value="Riboflavin_synthase-like_b-brl"/>
</dbReference>